<gene>
    <name evidence="10" type="ORF">K8V20_00135</name>
</gene>
<evidence type="ECO:0000259" key="9">
    <source>
        <dbReference type="PROSITE" id="PS51900"/>
    </source>
</evidence>
<comment type="caution">
    <text evidence="10">The sequence shown here is derived from an EMBL/GenBank/DDBJ whole genome shotgun (WGS) entry which is preliminary data.</text>
</comment>
<evidence type="ECO:0000313" key="10">
    <source>
        <dbReference type="EMBL" id="HJG27045.1"/>
    </source>
</evidence>
<dbReference type="PROSITE" id="PS51898">
    <property type="entry name" value="TYR_RECOMBINASE"/>
    <property type="match status" value="1"/>
</dbReference>
<dbReference type="GO" id="GO:0015074">
    <property type="term" value="P:DNA integration"/>
    <property type="evidence" value="ECO:0007669"/>
    <property type="project" value="UniProtKB-KW"/>
</dbReference>
<dbReference type="InterPro" id="IPR004107">
    <property type="entry name" value="Integrase_SAM-like_N"/>
</dbReference>
<dbReference type="InterPro" id="IPR013762">
    <property type="entry name" value="Integrase-like_cat_sf"/>
</dbReference>
<dbReference type="GO" id="GO:0003677">
    <property type="term" value="F:DNA binding"/>
    <property type="evidence" value="ECO:0007669"/>
    <property type="project" value="UniProtKB-UniRule"/>
</dbReference>
<feature type="domain" description="Tyr recombinase" evidence="8">
    <location>
        <begin position="181"/>
        <end position="259"/>
    </location>
</feature>
<dbReference type="SUPFAM" id="SSF56349">
    <property type="entry name" value="DNA breaking-rejoining enzymes"/>
    <property type="match status" value="1"/>
</dbReference>
<dbReference type="EMBL" id="DYVE01000004">
    <property type="protein sequence ID" value="HJG27045.1"/>
    <property type="molecule type" value="Genomic_DNA"/>
</dbReference>
<name>A0A921IJ79_9FIRM</name>
<dbReference type="InterPro" id="IPR002104">
    <property type="entry name" value="Integrase_catalytic"/>
</dbReference>
<evidence type="ECO:0000256" key="5">
    <source>
        <dbReference type="ARBA" id="ARBA00023172"/>
    </source>
</evidence>
<dbReference type="Proteomes" id="UP000782880">
    <property type="component" value="Unassembled WGS sequence"/>
</dbReference>
<evidence type="ECO:0000313" key="11">
    <source>
        <dbReference type="Proteomes" id="UP000782880"/>
    </source>
</evidence>
<reference evidence="10" key="1">
    <citation type="journal article" date="2021" name="PeerJ">
        <title>Extensive microbial diversity within the chicken gut microbiome revealed by metagenomics and culture.</title>
        <authorList>
            <person name="Gilroy R."/>
            <person name="Ravi A."/>
            <person name="Getino M."/>
            <person name="Pursley I."/>
            <person name="Horton D.L."/>
            <person name="Alikhan N.F."/>
            <person name="Baker D."/>
            <person name="Gharbi K."/>
            <person name="Hall N."/>
            <person name="Watson M."/>
            <person name="Adriaenssens E.M."/>
            <person name="Foster-Nyarko E."/>
            <person name="Jarju S."/>
            <person name="Secka A."/>
            <person name="Antonio M."/>
            <person name="Oren A."/>
            <person name="Chaudhuri R.R."/>
            <person name="La Ragione R."/>
            <person name="Hildebrand F."/>
            <person name="Pallen M.J."/>
        </authorList>
    </citation>
    <scope>NUCLEOTIDE SEQUENCE</scope>
    <source>
        <strain evidence="10">ChiBcec21-2208</strain>
    </source>
</reference>
<evidence type="ECO:0000259" key="8">
    <source>
        <dbReference type="PROSITE" id="PS51898"/>
    </source>
</evidence>
<dbReference type="Gene3D" id="1.10.443.10">
    <property type="entry name" value="Intergrase catalytic core"/>
    <property type="match status" value="1"/>
</dbReference>
<keyword evidence="4 6" id="KW-0238">DNA-binding</keyword>
<feature type="compositionally biased region" description="Polar residues" evidence="7">
    <location>
        <begin position="29"/>
        <end position="38"/>
    </location>
</feature>
<dbReference type="InterPro" id="IPR044068">
    <property type="entry name" value="CB"/>
</dbReference>
<dbReference type="InterPro" id="IPR011010">
    <property type="entry name" value="DNA_brk_join_enz"/>
</dbReference>
<accession>A0A921IJ79</accession>
<dbReference type="AlphaFoldDB" id="A0A921IJ79"/>
<dbReference type="InterPro" id="IPR010998">
    <property type="entry name" value="Integrase_recombinase_N"/>
</dbReference>
<dbReference type="InterPro" id="IPR050808">
    <property type="entry name" value="Phage_Integrase"/>
</dbReference>
<evidence type="ECO:0000256" key="1">
    <source>
        <dbReference type="ARBA" id="ARBA00003283"/>
    </source>
</evidence>
<proteinExistence type="inferred from homology"/>
<comment type="similarity">
    <text evidence="2">Belongs to the 'phage' integrase family.</text>
</comment>
<keyword evidence="3" id="KW-0229">DNA integration</keyword>
<comment type="function">
    <text evidence="1">Site-specific tyrosine recombinase, which acts by catalyzing the cutting and rejoining of the recombining DNA molecules.</text>
</comment>
<dbReference type="PROSITE" id="PS51900">
    <property type="entry name" value="CB"/>
    <property type="match status" value="1"/>
</dbReference>
<reference evidence="10" key="2">
    <citation type="submission" date="2021-09" db="EMBL/GenBank/DDBJ databases">
        <authorList>
            <person name="Gilroy R."/>
        </authorList>
    </citation>
    <scope>NUCLEOTIDE SEQUENCE</scope>
    <source>
        <strain evidence="10">ChiBcec21-2208</strain>
    </source>
</reference>
<feature type="domain" description="Core-binding (CB)" evidence="9">
    <location>
        <begin position="73"/>
        <end position="160"/>
    </location>
</feature>
<evidence type="ECO:0000256" key="4">
    <source>
        <dbReference type="ARBA" id="ARBA00023125"/>
    </source>
</evidence>
<dbReference type="Pfam" id="PF14659">
    <property type="entry name" value="Phage_int_SAM_3"/>
    <property type="match status" value="1"/>
</dbReference>
<protein>
    <submittedName>
        <fullName evidence="10">Site-specific integrase</fullName>
    </submittedName>
</protein>
<dbReference type="PANTHER" id="PTHR30629:SF2">
    <property type="entry name" value="PROPHAGE INTEGRASE INTS-RELATED"/>
    <property type="match status" value="1"/>
</dbReference>
<dbReference type="GO" id="GO:0006310">
    <property type="term" value="P:DNA recombination"/>
    <property type="evidence" value="ECO:0007669"/>
    <property type="project" value="UniProtKB-KW"/>
</dbReference>
<evidence type="ECO:0000256" key="2">
    <source>
        <dbReference type="ARBA" id="ARBA00008857"/>
    </source>
</evidence>
<organism evidence="10 11">
    <name type="scientific">Subdoligranulum variabile</name>
    <dbReference type="NCBI Taxonomy" id="214851"/>
    <lineage>
        <taxon>Bacteria</taxon>
        <taxon>Bacillati</taxon>
        <taxon>Bacillota</taxon>
        <taxon>Clostridia</taxon>
        <taxon>Eubacteriales</taxon>
        <taxon>Oscillospiraceae</taxon>
        <taxon>Subdoligranulum</taxon>
    </lineage>
</organism>
<dbReference type="PANTHER" id="PTHR30629">
    <property type="entry name" value="PROPHAGE INTEGRASE"/>
    <property type="match status" value="1"/>
</dbReference>
<feature type="region of interest" description="Disordered" evidence="7">
    <location>
        <begin position="1"/>
        <end position="38"/>
    </location>
</feature>
<sequence>MARKSTRGAQGSGSIRKRPDGRWEARYTSGVNPQTGKQVQRSIYGKTQKEVREKLRSITAKIDKGVYTEPIRITLGEWLDIWLKEYTGNMKPHTKKSYEATVKNHIKPVLGKVRIQELTPVHIQKFINGLTNSKDDSKPLNPKTAKNIHGVLHSALQQAVRIGYLRTNPATMAILPKRSASEINPLKDKEVAQFLTEIKGHKFEYLYLVDLFTGIRQSEIIGLQWDDVDFDQGCVTIRRQLQFLGSKYGGYQFTSPKKQ</sequence>
<evidence type="ECO:0000256" key="7">
    <source>
        <dbReference type="SAM" id="MobiDB-lite"/>
    </source>
</evidence>
<keyword evidence="5" id="KW-0233">DNA recombination</keyword>
<dbReference type="Gene3D" id="1.10.150.130">
    <property type="match status" value="1"/>
</dbReference>
<evidence type="ECO:0000256" key="3">
    <source>
        <dbReference type="ARBA" id="ARBA00022908"/>
    </source>
</evidence>
<evidence type="ECO:0000256" key="6">
    <source>
        <dbReference type="PROSITE-ProRule" id="PRU01248"/>
    </source>
</evidence>